<feature type="region of interest" description="Disordered" evidence="1">
    <location>
        <begin position="1"/>
        <end position="31"/>
    </location>
</feature>
<proteinExistence type="predicted"/>
<organism evidence="3 4">
    <name type="scientific">Gossypium aridum</name>
    <name type="common">American cotton</name>
    <name type="synonym">Erioxylum aridum</name>
    <dbReference type="NCBI Taxonomy" id="34290"/>
    <lineage>
        <taxon>Eukaryota</taxon>
        <taxon>Viridiplantae</taxon>
        <taxon>Streptophyta</taxon>
        <taxon>Embryophyta</taxon>
        <taxon>Tracheophyta</taxon>
        <taxon>Spermatophyta</taxon>
        <taxon>Magnoliopsida</taxon>
        <taxon>eudicotyledons</taxon>
        <taxon>Gunneridae</taxon>
        <taxon>Pentapetalae</taxon>
        <taxon>rosids</taxon>
        <taxon>malvids</taxon>
        <taxon>Malvales</taxon>
        <taxon>Malvaceae</taxon>
        <taxon>Malvoideae</taxon>
        <taxon>Gossypium</taxon>
    </lineage>
</organism>
<accession>A0A7J8YL68</accession>
<dbReference type="PANTHER" id="PTHR31170">
    <property type="entry name" value="BNAC04G53230D PROTEIN"/>
    <property type="match status" value="1"/>
</dbReference>
<gene>
    <name evidence="3" type="ORF">Goari_000041</name>
</gene>
<keyword evidence="4" id="KW-1185">Reference proteome</keyword>
<dbReference type="Pfam" id="PF03140">
    <property type="entry name" value="DUF247"/>
    <property type="match status" value="1"/>
</dbReference>
<keyword evidence="2" id="KW-1133">Transmembrane helix</keyword>
<evidence type="ECO:0000313" key="3">
    <source>
        <dbReference type="EMBL" id="MBA0700346.1"/>
    </source>
</evidence>
<dbReference type="PANTHER" id="PTHR31170:SF25">
    <property type="entry name" value="BNAA09G04570D PROTEIN"/>
    <property type="match status" value="1"/>
</dbReference>
<keyword evidence="2" id="KW-0812">Transmembrane</keyword>
<feature type="compositionally biased region" description="Basic and acidic residues" evidence="1">
    <location>
        <begin position="9"/>
        <end position="24"/>
    </location>
</feature>
<sequence length="530" mass="61911">MENNAHTNAKAEEKRRSRRDKEPEISEDNNCSASENLSVQELVQEIESKFNSLHNSHHVTPDYCIFRIPGKISEENSAPYRHRYAIIGPLAYHFYLSAHHEEEKQRYLAAFLLRAHPNTSLIDFITLIKGSLVKIRGCYEKLYYRNWDDSSKRPRQYKRACTESDPLLLIRTILVDAGFILELLLRAYSKEWRVENDLIFAKSGTIHDLKRDLMLLEQQLPFFLLRDMYELAFAGYPNYPSFLHLTCHFFSHYYNQSISIDDVLSPNNPHTFEYRSKLKDAKHFTDLIRTFQQPYPFQKHQHCSINNEDHQSHCGKWILRGKKHLMHLISSQKPEPEGILEEGKLQQQQGEYLYSAVLLREAGVKFKVSLSTCLFDIEFDEKNGELKIPPLKVDDSTESFYGNLMVWEQCYYPNDTFICDYIFLMGYLIKSAEDVGILVRRRIMINQLGSPKAIVKMFNNLCKYIDVEKKNRYSSLFMKLNAFNAVPHHSWVAILKHQYFSSLWRGVATVAAIILLVLTMIQTIIAILSL</sequence>
<evidence type="ECO:0000256" key="1">
    <source>
        <dbReference type="SAM" id="MobiDB-lite"/>
    </source>
</evidence>
<evidence type="ECO:0000256" key="2">
    <source>
        <dbReference type="SAM" id="Phobius"/>
    </source>
</evidence>
<dbReference type="EMBL" id="JABFAA010000115">
    <property type="protein sequence ID" value="MBA0700346.1"/>
    <property type="molecule type" value="Genomic_DNA"/>
</dbReference>
<reference evidence="3 4" key="1">
    <citation type="journal article" date="2019" name="Genome Biol. Evol.">
        <title>Insights into the evolution of the New World diploid cottons (Gossypium, subgenus Houzingenia) based on genome sequencing.</title>
        <authorList>
            <person name="Grover C.E."/>
            <person name="Arick M.A. 2nd"/>
            <person name="Thrash A."/>
            <person name="Conover J.L."/>
            <person name="Sanders W.S."/>
            <person name="Peterson D.G."/>
            <person name="Frelichowski J.E."/>
            <person name="Scheffler J.A."/>
            <person name="Scheffler B.E."/>
            <person name="Wendel J.F."/>
        </authorList>
    </citation>
    <scope>NUCLEOTIDE SEQUENCE [LARGE SCALE GENOMIC DNA]</scope>
    <source>
        <strain evidence="3">185</strain>
        <tissue evidence="3">Leaf</tissue>
    </source>
</reference>
<name>A0A7J8YL68_GOSAI</name>
<evidence type="ECO:0000313" key="4">
    <source>
        <dbReference type="Proteomes" id="UP000593577"/>
    </source>
</evidence>
<keyword evidence="2" id="KW-0472">Membrane</keyword>
<dbReference type="InterPro" id="IPR004158">
    <property type="entry name" value="DUF247_pln"/>
</dbReference>
<dbReference type="Proteomes" id="UP000593577">
    <property type="component" value="Unassembled WGS sequence"/>
</dbReference>
<feature type="transmembrane region" description="Helical" evidence="2">
    <location>
        <begin position="503"/>
        <end position="528"/>
    </location>
</feature>
<protein>
    <submittedName>
        <fullName evidence="3">Uncharacterized protein</fullName>
    </submittedName>
</protein>
<comment type="caution">
    <text evidence="3">The sequence shown here is derived from an EMBL/GenBank/DDBJ whole genome shotgun (WGS) entry which is preliminary data.</text>
</comment>
<dbReference type="AlphaFoldDB" id="A0A7J8YL68"/>